<organism evidence="2 3">
    <name type="scientific">Fasciola hepatica</name>
    <name type="common">Liver fluke</name>
    <dbReference type="NCBI Taxonomy" id="6192"/>
    <lineage>
        <taxon>Eukaryota</taxon>
        <taxon>Metazoa</taxon>
        <taxon>Spiralia</taxon>
        <taxon>Lophotrochozoa</taxon>
        <taxon>Platyhelminthes</taxon>
        <taxon>Trematoda</taxon>
        <taxon>Digenea</taxon>
        <taxon>Plagiorchiida</taxon>
        <taxon>Echinostomata</taxon>
        <taxon>Echinostomatoidea</taxon>
        <taxon>Fasciolidae</taxon>
        <taxon>Fasciola</taxon>
    </lineage>
</organism>
<reference evidence="2" key="1">
    <citation type="submission" date="2019-03" db="EMBL/GenBank/DDBJ databases">
        <title>Improved annotation for the trematode Fasciola hepatica.</title>
        <authorList>
            <person name="Choi Y.-J."/>
            <person name="Martin J."/>
            <person name="Mitreva M."/>
        </authorList>
    </citation>
    <scope>NUCLEOTIDE SEQUENCE [LARGE SCALE GENOMIC DNA]</scope>
</reference>
<comment type="caution">
    <text evidence="2">The sequence shown here is derived from an EMBL/GenBank/DDBJ whole genome shotgun (WGS) entry which is preliminary data.</text>
</comment>
<proteinExistence type="predicted"/>
<keyword evidence="3" id="KW-1185">Reference proteome</keyword>
<gene>
    <name evidence="2" type="ORF">D915_003428</name>
</gene>
<feature type="region of interest" description="Disordered" evidence="1">
    <location>
        <begin position="1"/>
        <end position="72"/>
    </location>
</feature>
<accession>A0A4E0RG29</accession>
<name>A0A4E0RG29_FASHE</name>
<evidence type="ECO:0000256" key="1">
    <source>
        <dbReference type="SAM" id="MobiDB-lite"/>
    </source>
</evidence>
<sequence length="122" mass="14041">MPNLKNPLTKNFEARVGRRPRRRKHPKSRPDNSRSLNRIQRRPRVSLRDRISEISRPTKSISASPKFAPIKWNPPMRREHVIATKDNPMQQVPLLFEHVEKQACLLPKNIGEPQGSPGDVTG</sequence>
<evidence type="ECO:0000313" key="2">
    <source>
        <dbReference type="EMBL" id="THD25581.1"/>
    </source>
</evidence>
<dbReference type="EMBL" id="JXXN02001080">
    <property type="protein sequence ID" value="THD25581.1"/>
    <property type="molecule type" value="Genomic_DNA"/>
</dbReference>
<feature type="compositionally biased region" description="Basic residues" evidence="1">
    <location>
        <begin position="17"/>
        <end position="27"/>
    </location>
</feature>
<dbReference type="AlphaFoldDB" id="A0A4E0RG29"/>
<dbReference type="Proteomes" id="UP000230066">
    <property type="component" value="Unassembled WGS sequence"/>
</dbReference>
<protein>
    <submittedName>
        <fullName evidence="2">Uncharacterized protein</fullName>
    </submittedName>
</protein>
<evidence type="ECO:0000313" key="3">
    <source>
        <dbReference type="Proteomes" id="UP000230066"/>
    </source>
</evidence>